<reference evidence="2 3" key="1">
    <citation type="submission" date="2020-09" db="EMBL/GenBank/DDBJ databases">
        <title>Genome sequences of type strains of Chitinophaga qingshengii and Chitinophaga varians.</title>
        <authorList>
            <person name="Kittiwongwattana C."/>
        </authorList>
    </citation>
    <scope>NUCLEOTIDE SEQUENCE [LARGE SCALE GENOMIC DNA]</scope>
    <source>
        <strain evidence="2 3">JCM 30026</strain>
    </source>
</reference>
<dbReference type="Proteomes" id="UP000659124">
    <property type="component" value="Unassembled WGS sequence"/>
</dbReference>
<feature type="transmembrane region" description="Helical" evidence="1">
    <location>
        <begin position="65"/>
        <end position="85"/>
    </location>
</feature>
<keyword evidence="3" id="KW-1185">Reference proteome</keyword>
<dbReference type="RefSeq" id="WP_188091078.1">
    <property type="nucleotide sequence ID" value="NZ_JACVFC010000004.1"/>
</dbReference>
<organism evidence="2 3">
    <name type="scientific">Chitinophaga qingshengii</name>
    <dbReference type="NCBI Taxonomy" id="1569794"/>
    <lineage>
        <taxon>Bacteria</taxon>
        <taxon>Pseudomonadati</taxon>
        <taxon>Bacteroidota</taxon>
        <taxon>Chitinophagia</taxon>
        <taxon>Chitinophagales</taxon>
        <taxon>Chitinophagaceae</taxon>
        <taxon>Chitinophaga</taxon>
    </lineage>
</organism>
<keyword evidence="1" id="KW-0472">Membrane</keyword>
<proteinExistence type="predicted"/>
<comment type="caution">
    <text evidence="2">The sequence shown here is derived from an EMBL/GenBank/DDBJ whole genome shotgun (WGS) entry which is preliminary data.</text>
</comment>
<dbReference type="EMBL" id="JACVFC010000004">
    <property type="protein sequence ID" value="MBC9933977.1"/>
    <property type="molecule type" value="Genomic_DNA"/>
</dbReference>
<evidence type="ECO:0000313" key="3">
    <source>
        <dbReference type="Proteomes" id="UP000659124"/>
    </source>
</evidence>
<feature type="transmembrane region" description="Helical" evidence="1">
    <location>
        <begin position="7"/>
        <end position="26"/>
    </location>
</feature>
<evidence type="ECO:0000256" key="1">
    <source>
        <dbReference type="SAM" id="Phobius"/>
    </source>
</evidence>
<accession>A0ABR7TU66</accession>
<feature type="transmembrane region" description="Helical" evidence="1">
    <location>
        <begin position="32"/>
        <end position="53"/>
    </location>
</feature>
<keyword evidence="1" id="KW-0812">Transmembrane</keyword>
<evidence type="ECO:0000313" key="2">
    <source>
        <dbReference type="EMBL" id="MBC9933977.1"/>
    </source>
</evidence>
<gene>
    <name evidence="2" type="ORF">ICL07_26540</name>
</gene>
<name>A0ABR7TU66_9BACT</name>
<sequence length="88" mass="9241">MKPFVKKLLWVLFTPIVIALLALITARDGMEIALSLLCFVVPAYLVVGLILLLVSGPAAETGKALMLASGIILLVGLSTCGLMIATMN</sequence>
<keyword evidence="1" id="KW-1133">Transmembrane helix</keyword>
<protein>
    <submittedName>
        <fullName evidence="2">Uncharacterized protein</fullName>
    </submittedName>
</protein>